<organism evidence="4 5">
    <name type="scientific">Pedobacter agri</name>
    <dbReference type="NCBI Taxonomy" id="454586"/>
    <lineage>
        <taxon>Bacteria</taxon>
        <taxon>Pseudomonadati</taxon>
        <taxon>Bacteroidota</taxon>
        <taxon>Sphingobacteriia</taxon>
        <taxon>Sphingobacteriales</taxon>
        <taxon>Sphingobacteriaceae</taxon>
        <taxon>Pedobacter</taxon>
    </lineage>
</organism>
<evidence type="ECO:0000313" key="4">
    <source>
        <dbReference type="EMBL" id="MCX3265107.1"/>
    </source>
</evidence>
<dbReference type="InterPro" id="IPR011962">
    <property type="entry name" value="dCTP_deaminase"/>
</dbReference>
<dbReference type="SUPFAM" id="SSF51283">
    <property type="entry name" value="dUTPase-like"/>
    <property type="match status" value="1"/>
</dbReference>
<evidence type="ECO:0000256" key="2">
    <source>
        <dbReference type="ARBA" id="ARBA00023080"/>
    </source>
</evidence>
<keyword evidence="2" id="KW-0546">Nucleotide metabolism</keyword>
<keyword evidence="5" id="KW-1185">Reference proteome</keyword>
<evidence type="ECO:0008006" key="6">
    <source>
        <dbReference type="Google" id="ProtNLM"/>
    </source>
</evidence>
<dbReference type="GO" id="GO:0008829">
    <property type="term" value="F:dCTP deaminase activity"/>
    <property type="evidence" value="ECO:0007669"/>
    <property type="project" value="InterPro"/>
</dbReference>
<dbReference type="AlphaFoldDB" id="A0A9X3I8R5"/>
<proteinExistence type="predicted"/>
<dbReference type="GO" id="GO:0006229">
    <property type="term" value="P:dUTP biosynthetic process"/>
    <property type="evidence" value="ECO:0007669"/>
    <property type="project" value="InterPro"/>
</dbReference>
<feature type="transmembrane region" description="Helical" evidence="3">
    <location>
        <begin position="241"/>
        <end position="263"/>
    </location>
</feature>
<dbReference type="InterPro" id="IPR033704">
    <property type="entry name" value="dUTPase_trimeric"/>
</dbReference>
<name>A0A9X3I8R5_9SPHI</name>
<dbReference type="InterPro" id="IPR036157">
    <property type="entry name" value="dUTPase-like_sf"/>
</dbReference>
<dbReference type="Gene3D" id="2.70.40.10">
    <property type="match status" value="1"/>
</dbReference>
<dbReference type="PANTHER" id="PTHR42680">
    <property type="entry name" value="DCTP DEAMINASE"/>
    <property type="match status" value="1"/>
</dbReference>
<keyword evidence="3" id="KW-0812">Transmembrane</keyword>
<dbReference type="Pfam" id="PF22769">
    <property type="entry name" value="DCD"/>
    <property type="match status" value="1"/>
</dbReference>
<keyword evidence="3" id="KW-1133">Transmembrane helix</keyword>
<sequence>MVIGCESGTLNDIQINEFCESSILISSNFEKNNIKQACYELRASNVYYDLSQKANNRVDLTEKHYDYILIKPKQSVVIITKEKLNIPHNCLARILTKGRLFSIGLSPVNTYADPGFIGRLGIIFFNMSNDYLKIKPDEAIAKIEFSVLSKPVTKAYHGQHGYETNIWPIPDQYNLTTEEIKSDPRILEDYKELSSIYGEKYTKVTTRLLSVEKRLLICIICYAIFILTTASILIYFDKKDILNSIFTFVLGLIASVFSTIIAMKMEKK</sequence>
<dbReference type="EMBL" id="JAPJUH010000003">
    <property type="protein sequence ID" value="MCX3265107.1"/>
    <property type="molecule type" value="Genomic_DNA"/>
</dbReference>
<keyword evidence="3" id="KW-0472">Membrane</keyword>
<dbReference type="PANTHER" id="PTHR42680:SF3">
    <property type="entry name" value="DCTP DEAMINASE"/>
    <property type="match status" value="1"/>
</dbReference>
<evidence type="ECO:0000313" key="5">
    <source>
        <dbReference type="Proteomes" id="UP001142592"/>
    </source>
</evidence>
<dbReference type="Proteomes" id="UP001142592">
    <property type="component" value="Unassembled WGS sequence"/>
</dbReference>
<reference evidence="4" key="1">
    <citation type="submission" date="2022-11" db="EMBL/GenBank/DDBJ databases">
        <authorList>
            <person name="Graham C."/>
            <person name="Newman J.D."/>
        </authorList>
    </citation>
    <scope>NUCLEOTIDE SEQUENCE</scope>
    <source>
        <strain evidence="4">DSM 19486</strain>
    </source>
</reference>
<protein>
    <recommendedName>
        <fullName evidence="6">dUTPase-like domain-containing protein</fullName>
    </recommendedName>
</protein>
<dbReference type="RefSeq" id="WP_157259000.1">
    <property type="nucleotide sequence ID" value="NZ_JAPJUH010000003.1"/>
</dbReference>
<keyword evidence="1" id="KW-0378">Hydrolase</keyword>
<gene>
    <name evidence="4" type="ORF">OQZ29_10135</name>
</gene>
<comment type="caution">
    <text evidence="4">The sequence shown here is derived from an EMBL/GenBank/DDBJ whole genome shotgun (WGS) entry which is preliminary data.</text>
</comment>
<dbReference type="CDD" id="cd07557">
    <property type="entry name" value="trimeric_dUTPase"/>
    <property type="match status" value="1"/>
</dbReference>
<evidence type="ECO:0000256" key="3">
    <source>
        <dbReference type="SAM" id="Phobius"/>
    </source>
</evidence>
<accession>A0A9X3I8R5</accession>
<feature type="transmembrane region" description="Helical" evidence="3">
    <location>
        <begin position="215"/>
        <end position="235"/>
    </location>
</feature>
<evidence type="ECO:0000256" key="1">
    <source>
        <dbReference type="ARBA" id="ARBA00022801"/>
    </source>
</evidence>